<accession>A0A9W6X4P4</accession>
<sequence length="150" mass="16380">MHSAARSVICDNDVGNVKPVAQRVRKVAPQFREKLSDLIKGLLGAKTISVSTSPWVSPIVVIIKRMALIYGSVLITDCRSNKDESKLDESGSDEVSTDPSQDELLDPIKPSVLGQRSYIDDILVTAGSLGPFMRQGGRPVRCLRSVEHLH</sequence>
<gene>
    <name evidence="2" type="ORF">Pfra01_000679000</name>
</gene>
<dbReference type="EMBL" id="BSXT01000586">
    <property type="protein sequence ID" value="GMF30544.1"/>
    <property type="molecule type" value="Genomic_DNA"/>
</dbReference>
<evidence type="ECO:0000256" key="1">
    <source>
        <dbReference type="SAM" id="MobiDB-lite"/>
    </source>
</evidence>
<dbReference type="OrthoDB" id="117764at2759"/>
<dbReference type="InterPro" id="IPR043502">
    <property type="entry name" value="DNA/RNA_pol_sf"/>
</dbReference>
<dbReference type="Proteomes" id="UP001165121">
    <property type="component" value="Unassembled WGS sequence"/>
</dbReference>
<comment type="caution">
    <text evidence="2">The sequence shown here is derived from an EMBL/GenBank/DDBJ whole genome shotgun (WGS) entry which is preliminary data.</text>
</comment>
<organism evidence="2 3">
    <name type="scientific">Phytophthora fragariaefolia</name>
    <dbReference type="NCBI Taxonomy" id="1490495"/>
    <lineage>
        <taxon>Eukaryota</taxon>
        <taxon>Sar</taxon>
        <taxon>Stramenopiles</taxon>
        <taxon>Oomycota</taxon>
        <taxon>Peronosporomycetes</taxon>
        <taxon>Peronosporales</taxon>
        <taxon>Peronosporaceae</taxon>
        <taxon>Phytophthora</taxon>
    </lineage>
</organism>
<dbReference type="AlphaFoldDB" id="A0A9W6X4P4"/>
<evidence type="ECO:0000313" key="3">
    <source>
        <dbReference type="Proteomes" id="UP001165121"/>
    </source>
</evidence>
<proteinExistence type="predicted"/>
<feature type="compositionally biased region" description="Acidic residues" evidence="1">
    <location>
        <begin position="90"/>
        <end position="105"/>
    </location>
</feature>
<evidence type="ECO:0000313" key="2">
    <source>
        <dbReference type="EMBL" id="GMF30544.1"/>
    </source>
</evidence>
<name>A0A9W6X4P4_9STRA</name>
<dbReference type="SUPFAM" id="SSF56672">
    <property type="entry name" value="DNA/RNA polymerases"/>
    <property type="match status" value="1"/>
</dbReference>
<protein>
    <submittedName>
        <fullName evidence="2">Unnamed protein product</fullName>
    </submittedName>
</protein>
<keyword evidence="3" id="KW-1185">Reference proteome</keyword>
<dbReference type="Gene3D" id="3.10.10.10">
    <property type="entry name" value="HIV Type 1 Reverse Transcriptase, subunit A, domain 1"/>
    <property type="match status" value="1"/>
</dbReference>
<reference evidence="2" key="1">
    <citation type="submission" date="2023-04" db="EMBL/GenBank/DDBJ databases">
        <title>Phytophthora fragariaefolia NBRC 109709.</title>
        <authorList>
            <person name="Ichikawa N."/>
            <person name="Sato H."/>
            <person name="Tonouchi N."/>
        </authorList>
    </citation>
    <scope>NUCLEOTIDE SEQUENCE</scope>
    <source>
        <strain evidence="2">NBRC 109709</strain>
    </source>
</reference>
<feature type="region of interest" description="Disordered" evidence="1">
    <location>
        <begin position="83"/>
        <end position="106"/>
    </location>
</feature>